<dbReference type="AlphaFoldDB" id="A0A9D1KHR3"/>
<feature type="region of interest" description="Disordered" evidence="5">
    <location>
        <begin position="27"/>
        <end position="73"/>
    </location>
</feature>
<accession>A0A9D1KHR3</accession>
<feature type="compositionally biased region" description="Polar residues" evidence="5">
    <location>
        <begin position="30"/>
        <end position="40"/>
    </location>
</feature>
<proteinExistence type="inferred from homology"/>
<dbReference type="EMBL" id="DVKS01000212">
    <property type="protein sequence ID" value="HIT42957.1"/>
    <property type="molecule type" value="Genomic_DNA"/>
</dbReference>
<reference evidence="6" key="2">
    <citation type="journal article" date="2021" name="PeerJ">
        <title>Extensive microbial diversity within the chicken gut microbiome revealed by metagenomics and culture.</title>
        <authorList>
            <person name="Gilroy R."/>
            <person name="Ravi A."/>
            <person name="Getino M."/>
            <person name="Pursley I."/>
            <person name="Horton D.L."/>
            <person name="Alikhan N.F."/>
            <person name="Baker D."/>
            <person name="Gharbi K."/>
            <person name="Hall N."/>
            <person name="Watson M."/>
            <person name="Adriaenssens E.M."/>
            <person name="Foster-Nyarko E."/>
            <person name="Jarju S."/>
            <person name="Secka A."/>
            <person name="Antonio M."/>
            <person name="Oren A."/>
            <person name="Chaudhuri R.R."/>
            <person name="La Ragione R."/>
            <person name="Hildebrand F."/>
            <person name="Pallen M.J."/>
        </authorList>
    </citation>
    <scope>NUCLEOTIDE SEQUENCE</scope>
    <source>
        <strain evidence="6">CHK123-3438</strain>
    </source>
</reference>
<dbReference type="PROSITE" id="PS51257">
    <property type="entry name" value="PROKAR_LIPOPROTEIN"/>
    <property type="match status" value="1"/>
</dbReference>
<protein>
    <submittedName>
        <fullName evidence="6">Extracellular solute-binding protein</fullName>
    </submittedName>
</protein>
<comment type="similarity">
    <text evidence="2">Belongs to the bacterial solute-binding protein 1 family.</text>
</comment>
<evidence type="ECO:0000256" key="1">
    <source>
        <dbReference type="ARBA" id="ARBA00004196"/>
    </source>
</evidence>
<dbReference type="GO" id="GO:0030313">
    <property type="term" value="C:cell envelope"/>
    <property type="evidence" value="ECO:0007669"/>
    <property type="project" value="UniProtKB-SubCell"/>
</dbReference>
<evidence type="ECO:0000313" key="6">
    <source>
        <dbReference type="EMBL" id="HIT42957.1"/>
    </source>
</evidence>
<sequence>MGEWRRVLGVSMAAVMTASVVLTGCGSGGTEDTSAESQTQGTETAEEGSSAGETTEAAGTEAAGGAEDPEKPEKITIMANGTIPTKVNNRDAFEARWEELTGIDLEIIQPDHDAYYDVMGQTFASGPDNWPDVILMGGTYYTGYANEGALWDMTEAWENSELKASGRLNDESIIEGVKLNGALYGFPVARGNGCITYVKKAWLDNVGMDVPTNYEEYIAMLDAFTNGDPDGNGVNGDTCGVSAAGLIGVEEPYINYLPEFYQDAYPSFTQDENGVWYDGFLEENFRGALERLRDAYNKGYIDKETLTNGTNDCRNKFYEDRFGVFTYWAGTWATNLKVNLEANGLDGELVALPPIEEVGTYIERTTPVWAITNACENPEGVFKYFIESMVDGGDMQELWTYGVEDVYWSTKAGEVCGNTYEEGEFHMLESLEKPGTQYTRNHIDPMLAIFDWEGDPGKASIAPEAMESQQTFNDNCRQMLYVPSTEEMGQYNGDLMTLKKTLVANVVVQGMSIDEAYAEFEAGGGVDWSNAIVESLNAYGE</sequence>
<dbReference type="Pfam" id="PF01547">
    <property type="entry name" value="SBP_bac_1"/>
    <property type="match status" value="1"/>
</dbReference>
<keyword evidence="3" id="KW-0813">Transport</keyword>
<dbReference type="PANTHER" id="PTHR43649">
    <property type="entry name" value="ARABINOSE-BINDING PROTEIN-RELATED"/>
    <property type="match status" value="1"/>
</dbReference>
<dbReference type="Proteomes" id="UP000886860">
    <property type="component" value="Unassembled WGS sequence"/>
</dbReference>
<dbReference type="InterPro" id="IPR006059">
    <property type="entry name" value="SBP"/>
</dbReference>
<evidence type="ECO:0000256" key="5">
    <source>
        <dbReference type="SAM" id="MobiDB-lite"/>
    </source>
</evidence>
<dbReference type="InterPro" id="IPR050490">
    <property type="entry name" value="Bact_solute-bd_prot1"/>
</dbReference>
<comment type="subcellular location">
    <subcellularLocation>
        <location evidence="1">Cell envelope</location>
    </subcellularLocation>
</comment>
<reference evidence="6" key="1">
    <citation type="submission" date="2020-10" db="EMBL/GenBank/DDBJ databases">
        <authorList>
            <person name="Gilroy R."/>
        </authorList>
    </citation>
    <scope>NUCLEOTIDE SEQUENCE</scope>
    <source>
        <strain evidence="6">CHK123-3438</strain>
    </source>
</reference>
<gene>
    <name evidence="6" type="ORF">IAB60_12840</name>
</gene>
<dbReference type="Gene3D" id="3.40.190.10">
    <property type="entry name" value="Periplasmic binding protein-like II"/>
    <property type="match status" value="2"/>
</dbReference>
<feature type="compositionally biased region" description="Low complexity" evidence="5">
    <location>
        <begin position="41"/>
        <end position="66"/>
    </location>
</feature>
<keyword evidence="4" id="KW-0732">Signal</keyword>
<dbReference type="SUPFAM" id="SSF53850">
    <property type="entry name" value="Periplasmic binding protein-like II"/>
    <property type="match status" value="1"/>
</dbReference>
<evidence type="ECO:0000313" key="7">
    <source>
        <dbReference type="Proteomes" id="UP000886860"/>
    </source>
</evidence>
<evidence type="ECO:0000256" key="3">
    <source>
        <dbReference type="ARBA" id="ARBA00022448"/>
    </source>
</evidence>
<organism evidence="6 7">
    <name type="scientific">Candidatus Caccovicinus merdipullorum</name>
    <dbReference type="NCBI Taxonomy" id="2840724"/>
    <lineage>
        <taxon>Bacteria</taxon>
        <taxon>Bacillati</taxon>
        <taxon>Bacillota</taxon>
        <taxon>Clostridia</taxon>
        <taxon>Eubacteriales</taxon>
        <taxon>Candidatus Caccovicinus</taxon>
    </lineage>
</organism>
<evidence type="ECO:0000256" key="4">
    <source>
        <dbReference type="ARBA" id="ARBA00022729"/>
    </source>
</evidence>
<evidence type="ECO:0000256" key="2">
    <source>
        <dbReference type="ARBA" id="ARBA00008520"/>
    </source>
</evidence>
<comment type="caution">
    <text evidence="6">The sequence shown here is derived from an EMBL/GenBank/DDBJ whole genome shotgun (WGS) entry which is preliminary data.</text>
</comment>
<name>A0A9D1KHR3_9FIRM</name>
<dbReference type="PANTHER" id="PTHR43649:SF31">
    <property type="entry name" value="SN-GLYCEROL-3-PHOSPHATE-BINDING PERIPLASMIC PROTEIN UGPB"/>
    <property type="match status" value="1"/>
</dbReference>